<dbReference type="InterPro" id="IPR050161">
    <property type="entry name" value="Siro_Cobalamin_biosynth"/>
</dbReference>
<dbReference type="Pfam" id="PF10414">
    <property type="entry name" value="CysG_dimeriser"/>
    <property type="match status" value="1"/>
</dbReference>
<dbReference type="UniPathway" id="UPA00262">
    <property type="reaction ID" value="UER00211"/>
</dbReference>
<evidence type="ECO:0000259" key="20">
    <source>
        <dbReference type="Pfam" id="PF14824"/>
    </source>
</evidence>
<reference evidence="22" key="1">
    <citation type="submission" date="2019-02" db="EMBL/GenBank/DDBJ databases">
        <authorList>
            <person name="Gruber-Vodicka R. H."/>
            <person name="Seah K. B. B."/>
        </authorList>
    </citation>
    <scope>NUCLEOTIDE SEQUENCE</scope>
    <source>
        <strain evidence="23">BECK_SA2B12</strain>
        <strain evidence="21">BECK_SA2B15</strain>
        <strain evidence="22">BECK_SA2B20</strain>
    </source>
</reference>
<feature type="binding site" evidence="15">
    <location>
        <position position="227"/>
    </location>
    <ligand>
        <name>S-adenosyl-L-methionine</name>
        <dbReference type="ChEBI" id="CHEBI:59789"/>
    </ligand>
</feature>
<dbReference type="FunFam" id="3.40.1010.10:FF:000001">
    <property type="entry name" value="Siroheme synthase"/>
    <property type="match status" value="1"/>
</dbReference>
<dbReference type="InterPro" id="IPR014776">
    <property type="entry name" value="4pyrrole_Mease_sub2"/>
</dbReference>
<evidence type="ECO:0000259" key="19">
    <source>
        <dbReference type="Pfam" id="PF10414"/>
    </source>
</evidence>
<dbReference type="InterPro" id="IPR035996">
    <property type="entry name" value="4pyrrol_Methylase_sf"/>
</dbReference>
<keyword evidence="8 15" id="KW-0520">NAD</keyword>
<comment type="pathway">
    <text evidence="15">Cofactor biosynthesis; adenosylcobalamin biosynthesis; sirohydrochlorin from precorrin-2: step 1/1.</text>
</comment>
<keyword evidence="4 15" id="KW-0489">Methyltransferase</keyword>
<comment type="pathway">
    <text evidence="1 15">Porphyrin-containing compound metabolism; siroheme biosynthesis; sirohydrochlorin from precorrin-2: step 1/1.</text>
</comment>
<dbReference type="NCBIfam" id="NF004790">
    <property type="entry name" value="PRK06136.1"/>
    <property type="match status" value="1"/>
</dbReference>
<accession>A0A450UGZ4</accession>
<dbReference type="AlphaFoldDB" id="A0A450UGZ4"/>
<comment type="similarity">
    <text evidence="2 17">Belongs to the precorrin methyltransferase family.</text>
</comment>
<dbReference type="PANTHER" id="PTHR45790">
    <property type="entry name" value="SIROHEME SYNTHASE-RELATED"/>
    <property type="match status" value="1"/>
</dbReference>
<comment type="pathway">
    <text evidence="15">Porphyrin-containing compound metabolism; siroheme biosynthesis; siroheme from sirohydrochlorin: step 1/1.</text>
</comment>
<keyword evidence="3 15" id="KW-0169">Cobalamin biosynthesis</keyword>
<dbReference type="FunFam" id="3.30.950.10:FF:000001">
    <property type="entry name" value="Siroheme synthase"/>
    <property type="match status" value="1"/>
</dbReference>
<feature type="binding site" evidence="15">
    <location>
        <position position="308"/>
    </location>
    <ligand>
        <name>S-adenosyl-L-methionine</name>
        <dbReference type="ChEBI" id="CHEBI:59789"/>
    </ligand>
</feature>
<dbReference type="Gene3D" id="1.10.8.210">
    <property type="entry name" value="Sirohaem synthase, dimerisation domain"/>
    <property type="match status" value="1"/>
</dbReference>
<evidence type="ECO:0000256" key="2">
    <source>
        <dbReference type="ARBA" id="ARBA00005879"/>
    </source>
</evidence>
<dbReference type="GO" id="GO:0032259">
    <property type="term" value="P:methylation"/>
    <property type="evidence" value="ECO:0007669"/>
    <property type="project" value="UniProtKB-KW"/>
</dbReference>
<dbReference type="InterPro" id="IPR006367">
    <property type="entry name" value="Sirohaem_synthase_N"/>
</dbReference>
<feature type="binding site" evidence="15">
    <location>
        <position position="385"/>
    </location>
    <ligand>
        <name>S-adenosyl-L-methionine</name>
        <dbReference type="ChEBI" id="CHEBI:59789"/>
    </ligand>
</feature>
<dbReference type="GO" id="GO:0004851">
    <property type="term" value="F:uroporphyrin-III C-methyltransferase activity"/>
    <property type="evidence" value="ECO:0007669"/>
    <property type="project" value="UniProtKB-UniRule"/>
</dbReference>
<dbReference type="EMBL" id="CAADFI010000021">
    <property type="protein sequence ID" value="VFJ91797.1"/>
    <property type="molecule type" value="Genomic_DNA"/>
</dbReference>
<comment type="function">
    <text evidence="15">Multifunctional enzyme that catalyzes the SAM-dependent methylations of uroporphyrinogen III at position C-2 and C-7 to form precorrin-2 via precorrin-1. Then it catalyzes the NAD-dependent ring dehydrogenation of precorrin-2 to yield sirohydrochlorin. Finally, it catalyzes the ferrochelation of sirohydrochlorin to yield siroheme.</text>
</comment>
<comment type="pathway">
    <text evidence="14 15">Cofactor biosynthesis; adenosylcobalamin biosynthesis; precorrin-2 from uroporphyrinogen III: step 1/1.</text>
</comment>
<dbReference type="GO" id="GO:0009236">
    <property type="term" value="P:cobalamin biosynthetic process"/>
    <property type="evidence" value="ECO:0007669"/>
    <property type="project" value="UniProtKB-UniRule"/>
</dbReference>
<evidence type="ECO:0000259" key="18">
    <source>
        <dbReference type="Pfam" id="PF00590"/>
    </source>
</evidence>
<evidence type="ECO:0000256" key="13">
    <source>
        <dbReference type="ARBA" id="ARBA00047561"/>
    </source>
</evidence>
<feature type="active site" description="Proton acceptor" evidence="15 16">
    <location>
        <position position="250"/>
    </location>
</feature>
<keyword evidence="10 15" id="KW-0627">Porphyrin biosynthesis</keyword>
<comment type="similarity">
    <text evidence="15">In the C-terminal section; belongs to the precorrin methyltransferase family.</text>
</comment>
<evidence type="ECO:0000313" key="23">
    <source>
        <dbReference type="EMBL" id="VFJ98435.1"/>
    </source>
</evidence>
<dbReference type="Gene3D" id="3.40.1010.10">
    <property type="entry name" value="Cobalt-precorrin-4 Transmethylase, Domain 1"/>
    <property type="match status" value="1"/>
</dbReference>
<comment type="catalytic activity">
    <reaction evidence="15">
        <text>uroporphyrinogen III + 2 S-adenosyl-L-methionine = precorrin-2 + 2 S-adenosyl-L-homocysteine + H(+)</text>
        <dbReference type="Rhea" id="RHEA:32459"/>
        <dbReference type="ChEBI" id="CHEBI:15378"/>
        <dbReference type="ChEBI" id="CHEBI:57308"/>
        <dbReference type="ChEBI" id="CHEBI:57856"/>
        <dbReference type="ChEBI" id="CHEBI:58827"/>
        <dbReference type="ChEBI" id="CHEBI:59789"/>
        <dbReference type="EC" id="2.1.1.107"/>
    </reaction>
</comment>
<dbReference type="InterPro" id="IPR000878">
    <property type="entry name" value="4pyrrol_Mease"/>
</dbReference>
<dbReference type="Gene3D" id="3.40.50.720">
    <property type="entry name" value="NAD(P)-binding Rossmann-like Domain"/>
    <property type="match status" value="1"/>
</dbReference>
<dbReference type="Pfam" id="PF00590">
    <property type="entry name" value="TP_methylase"/>
    <property type="match status" value="1"/>
</dbReference>
<dbReference type="Pfam" id="PF14824">
    <property type="entry name" value="Sirohm_synth_M"/>
    <property type="match status" value="1"/>
</dbReference>
<evidence type="ECO:0000313" key="22">
    <source>
        <dbReference type="EMBL" id="VFJ91797.1"/>
    </source>
</evidence>
<dbReference type="GO" id="GO:0043115">
    <property type="term" value="F:precorrin-2 dehydrogenase activity"/>
    <property type="evidence" value="ECO:0007669"/>
    <property type="project" value="UniProtKB-UniRule"/>
</dbReference>
<feature type="active site" description="Proton donor" evidence="15 16">
    <location>
        <position position="272"/>
    </location>
</feature>
<feature type="domain" description="Siroheme synthase central" evidence="20">
    <location>
        <begin position="124"/>
        <end position="144"/>
    </location>
</feature>
<dbReference type="Pfam" id="PF13241">
    <property type="entry name" value="NAD_binding_7"/>
    <property type="match status" value="1"/>
</dbReference>
<evidence type="ECO:0000256" key="12">
    <source>
        <dbReference type="ARBA" id="ARBA00025705"/>
    </source>
</evidence>
<dbReference type="SUPFAM" id="SSF53790">
    <property type="entry name" value="Tetrapyrrole methylase"/>
    <property type="match status" value="1"/>
</dbReference>
<gene>
    <name evidence="15" type="primary">cysG</name>
    <name evidence="21" type="ORF">BECKH772A_GA0070896_1002321</name>
    <name evidence="22" type="ORF">BECKH772B_GA0070898_1002121</name>
    <name evidence="23" type="ORF">BECKH772C_GA0070978_1002121</name>
</gene>
<dbReference type="PROSITE" id="PS00840">
    <property type="entry name" value="SUMT_2"/>
    <property type="match status" value="1"/>
</dbReference>
<feature type="region of interest" description="Precorrin-2 dehydrogenase / sirohydrochlorin ferrochelatase" evidence="15">
    <location>
        <begin position="1"/>
        <end position="203"/>
    </location>
</feature>
<dbReference type="Gene3D" id="3.30.160.110">
    <property type="entry name" value="Siroheme synthase, domain 2"/>
    <property type="match status" value="1"/>
</dbReference>
<dbReference type="SUPFAM" id="SSF75615">
    <property type="entry name" value="Siroheme synthase middle domains-like"/>
    <property type="match status" value="1"/>
</dbReference>
<dbReference type="EMBL" id="CAADFG010000023">
    <property type="protein sequence ID" value="VFJ90717.1"/>
    <property type="molecule type" value="Genomic_DNA"/>
</dbReference>
<evidence type="ECO:0000256" key="1">
    <source>
        <dbReference type="ARBA" id="ARBA00005010"/>
    </source>
</evidence>
<dbReference type="NCBIfam" id="TIGR01470">
    <property type="entry name" value="cysG_Nterm"/>
    <property type="match status" value="1"/>
</dbReference>
<dbReference type="NCBIfam" id="TIGR01469">
    <property type="entry name" value="cobA_cysG_Cterm"/>
    <property type="match status" value="1"/>
</dbReference>
<evidence type="ECO:0000256" key="7">
    <source>
        <dbReference type="ARBA" id="ARBA00023002"/>
    </source>
</evidence>
<evidence type="ECO:0000256" key="10">
    <source>
        <dbReference type="ARBA" id="ARBA00023244"/>
    </source>
</evidence>
<dbReference type="InterPro" id="IPR006366">
    <property type="entry name" value="CobA/CysG_C"/>
</dbReference>
<comment type="catalytic activity">
    <reaction evidence="13 15">
        <text>precorrin-2 + NAD(+) = sirohydrochlorin + NADH + 2 H(+)</text>
        <dbReference type="Rhea" id="RHEA:15613"/>
        <dbReference type="ChEBI" id="CHEBI:15378"/>
        <dbReference type="ChEBI" id="CHEBI:57540"/>
        <dbReference type="ChEBI" id="CHEBI:57945"/>
        <dbReference type="ChEBI" id="CHEBI:58351"/>
        <dbReference type="ChEBI" id="CHEBI:58827"/>
        <dbReference type="EC" id="1.3.1.76"/>
    </reaction>
</comment>
<evidence type="ECO:0000256" key="14">
    <source>
        <dbReference type="ARBA" id="ARBA00060548"/>
    </source>
</evidence>
<dbReference type="InterPro" id="IPR036291">
    <property type="entry name" value="NAD(P)-bd_dom_sf"/>
</dbReference>
<feature type="binding site" evidence="15">
    <location>
        <begin position="22"/>
        <end position="23"/>
    </location>
    <ligand>
        <name>NAD(+)</name>
        <dbReference type="ChEBI" id="CHEBI:57540"/>
    </ligand>
</feature>
<keyword evidence="5 15" id="KW-0808">Transferase</keyword>
<feature type="domain" description="Tetrapyrrole methylase" evidence="18">
    <location>
        <begin position="220"/>
        <end position="429"/>
    </location>
</feature>
<dbReference type="InterPro" id="IPR019478">
    <property type="entry name" value="Sirohaem_synthase_dimer_dom"/>
</dbReference>
<feature type="region of interest" description="Uroporphyrinogen-III C-methyltransferase" evidence="15">
    <location>
        <begin position="218"/>
        <end position="461"/>
    </location>
</feature>
<dbReference type="PANTHER" id="PTHR45790:SF1">
    <property type="entry name" value="SIROHEME SYNTHASE"/>
    <property type="match status" value="1"/>
</dbReference>
<evidence type="ECO:0000256" key="3">
    <source>
        <dbReference type="ARBA" id="ARBA00022573"/>
    </source>
</evidence>
<comment type="caution">
    <text evidence="15">Lacks conserved residue(s) required for the propagation of feature annotation.</text>
</comment>
<dbReference type="InterPro" id="IPR014777">
    <property type="entry name" value="4pyrrole_Mease_sub1"/>
</dbReference>
<dbReference type="FunFam" id="3.30.160.110:FF:000001">
    <property type="entry name" value="Siroheme synthase"/>
    <property type="match status" value="1"/>
</dbReference>
<dbReference type="InterPro" id="IPR012409">
    <property type="entry name" value="Sirohaem_synth"/>
</dbReference>
<comment type="catalytic activity">
    <reaction evidence="15">
        <text>siroheme + 2 H(+) = sirohydrochlorin + Fe(2+)</text>
        <dbReference type="Rhea" id="RHEA:24360"/>
        <dbReference type="ChEBI" id="CHEBI:15378"/>
        <dbReference type="ChEBI" id="CHEBI:29033"/>
        <dbReference type="ChEBI" id="CHEBI:58351"/>
        <dbReference type="ChEBI" id="CHEBI:60052"/>
        <dbReference type="EC" id="4.99.1.4"/>
    </reaction>
</comment>
<dbReference type="GO" id="GO:0019354">
    <property type="term" value="P:siroheme biosynthetic process"/>
    <property type="evidence" value="ECO:0007669"/>
    <property type="project" value="UniProtKB-UniRule"/>
</dbReference>
<proteinExistence type="inferred from homology"/>
<comment type="pathway">
    <text evidence="12 15">Porphyrin-containing compound metabolism; siroheme biosynthesis; precorrin-2 from uroporphyrinogen III: step 1/1.</text>
</comment>
<evidence type="ECO:0000256" key="15">
    <source>
        <dbReference type="HAMAP-Rule" id="MF_01646"/>
    </source>
</evidence>
<dbReference type="InterPro" id="IPR037115">
    <property type="entry name" value="Sirohaem_synt_dimer_dom_sf"/>
</dbReference>
<dbReference type="SUPFAM" id="SSF51735">
    <property type="entry name" value="NAD(P)-binding Rossmann-fold domains"/>
    <property type="match status" value="1"/>
</dbReference>
<keyword evidence="9 15" id="KW-0456">Lyase</keyword>
<evidence type="ECO:0000256" key="8">
    <source>
        <dbReference type="ARBA" id="ARBA00023027"/>
    </source>
</evidence>
<evidence type="ECO:0000256" key="11">
    <source>
        <dbReference type="ARBA" id="ARBA00023268"/>
    </source>
</evidence>
<dbReference type="EC" id="2.1.1.107" evidence="15"/>
<feature type="binding site" evidence="15">
    <location>
        <begin position="303"/>
        <end position="305"/>
    </location>
    <ligand>
        <name>S-adenosyl-L-methionine</name>
        <dbReference type="ChEBI" id="CHEBI:59789"/>
    </ligand>
</feature>
<dbReference type="GO" id="GO:0051266">
    <property type="term" value="F:sirohydrochlorin ferrochelatase activity"/>
    <property type="evidence" value="ECO:0007669"/>
    <property type="project" value="UniProtKB-EC"/>
</dbReference>
<feature type="binding site" evidence="15">
    <location>
        <position position="414"/>
    </location>
    <ligand>
        <name>S-adenosyl-L-methionine</name>
        <dbReference type="ChEBI" id="CHEBI:59789"/>
    </ligand>
</feature>
<evidence type="ECO:0000256" key="17">
    <source>
        <dbReference type="RuleBase" id="RU003960"/>
    </source>
</evidence>
<keyword evidence="6 15" id="KW-0949">S-adenosyl-L-methionine</keyword>
<keyword evidence="11 15" id="KW-0511">Multifunctional enzyme</keyword>
<feature type="binding site" evidence="15">
    <location>
        <begin position="333"/>
        <end position="334"/>
    </location>
    <ligand>
        <name>S-adenosyl-L-methionine</name>
        <dbReference type="ChEBI" id="CHEBI:59789"/>
    </ligand>
</feature>
<keyword evidence="7 15" id="KW-0560">Oxidoreductase</keyword>
<dbReference type="Gene3D" id="3.30.950.10">
    <property type="entry name" value="Methyltransferase, Cobalt-precorrin-4 Transmethylase, Domain 2"/>
    <property type="match status" value="1"/>
</dbReference>
<sequence length="461" mass="50031">MDFLPVFLDIKQRPCLVIGGGEVAARKAALLLQAGAFVTVVAPDLGATLAKLHDEGRIGHRARVFSADDLDDHRLVIAATDDHELNQRVAHLANARALPVNVVDKPALCSFVIPSVIDRSPVVVAVSTGGASPVLARLIRARLETLIPASFGRLALLAASFRERVKQHFSSPPDRRIFWEKILQGPIAEMVFAGKETAARNALEETLNAESGTPHEMGEVYLVGGGPGDPDLLTFRALRLMQQADVVVHDRLVSEAVVDLTRRDAQRIYVGKERDNHALPQEDINQLLVRLAREGKRVLRLKGGDPFIFGRGGEEIDTLAEKGIPFQVVPGITAASGCAAYAGIPLTHRDFAQSCVFVTGHLRNGAVNLNWDSLIHPEQTIVFYMGLKGLSLICEGLVRRGLADTTPAALIQEGTTPKQRVFVGTLRTLPDIISHTEIKPPTLLIVGGVVTLHEKLSWFSQ</sequence>
<evidence type="ECO:0000256" key="6">
    <source>
        <dbReference type="ARBA" id="ARBA00022691"/>
    </source>
</evidence>
<feature type="domain" description="Sirohaem synthase dimerisation" evidence="19">
    <location>
        <begin position="151"/>
        <end position="207"/>
    </location>
</feature>
<dbReference type="GO" id="GO:0051287">
    <property type="term" value="F:NAD binding"/>
    <property type="evidence" value="ECO:0007669"/>
    <property type="project" value="InterPro"/>
</dbReference>
<dbReference type="EMBL" id="CAADFJ010000021">
    <property type="protein sequence ID" value="VFJ98435.1"/>
    <property type="molecule type" value="Genomic_DNA"/>
</dbReference>
<feature type="binding site" evidence="15">
    <location>
        <begin position="43"/>
        <end position="44"/>
    </location>
    <ligand>
        <name>NAD(+)</name>
        <dbReference type="ChEBI" id="CHEBI:57540"/>
    </ligand>
</feature>
<comment type="similarity">
    <text evidence="15">In the N-terminal section; belongs to the precorrin-2 dehydrogenase / sirohydrochlorin ferrochelatase family.</text>
</comment>
<dbReference type="InterPro" id="IPR003043">
    <property type="entry name" value="Uropor_MeTrfase_CS"/>
</dbReference>
<dbReference type="NCBIfam" id="NF007922">
    <property type="entry name" value="PRK10637.1"/>
    <property type="match status" value="1"/>
</dbReference>
<dbReference type="PIRSF" id="PIRSF036426">
    <property type="entry name" value="Sirohaem_synth"/>
    <property type="match status" value="1"/>
</dbReference>
<dbReference type="HAMAP" id="MF_01646">
    <property type="entry name" value="Siroheme_synth"/>
    <property type="match status" value="1"/>
</dbReference>
<organism evidence="22">
    <name type="scientific">Candidatus Kentrum eta</name>
    <dbReference type="NCBI Taxonomy" id="2126337"/>
    <lineage>
        <taxon>Bacteria</taxon>
        <taxon>Pseudomonadati</taxon>
        <taxon>Pseudomonadota</taxon>
        <taxon>Gammaproteobacteria</taxon>
        <taxon>Candidatus Kentrum</taxon>
    </lineage>
</organism>
<dbReference type="EC" id="1.3.1.76" evidence="15"/>
<evidence type="ECO:0000256" key="16">
    <source>
        <dbReference type="PIRSR" id="PIRSR036426-1"/>
    </source>
</evidence>
<evidence type="ECO:0000256" key="4">
    <source>
        <dbReference type="ARBA" id="ARBA00022603"/>
    </source>
</evidence>
<evidence type="ECO:0000256" key="9">
    <source>
        <dbReference type="ARBA" id="ARBA00023239"/>
    </source>
</evidence>
<dbReference type="InterPro" id="IPR028281">
    <property type="entry name" value="Sirohaem_synthase_central"/>
</dbReference>
<dbReference type="EC" id="4.99.1.4" evidence="15"/>
<name>A0A450UGZ4_9GAMM</name>
<evidence type="ECO:0000256" key="5">
    <source>
        <dbReference type="ARBA" id="ARBA00022679"/>
    </source>
</evidence>
<protein>
    <recommendedName>
        <fullName evidence="15">Siroheme synthase</fullName>
    </recommendedName>
    <domain>
        <recommendedName>
            <fullName evidence="15">Uroporphyrinogen-III C-methyltransferase</fullName>
            <shortName evidence="15">Urogen III methylase</shortName>
            <ecNumber evidence="15">2.1.1.107</ecNumber>
        </recommendedName>
        <alternativeName>
            <fullName evidence="15">SUMT</fullName>
        </alternativeName>
        <alternativeName>
            <fullName evidence="15">Uroporphyrinogen III methylase</fullName>
            <shortName evidence="15">UROM</shortName>
        </alternativeName>
    </domain>
    <domain>
        <recommendedName>
            <fullName evidence="15">Precorrin-2 dehydrogenase</fullName>
            <ecNumber evidence="15">1.3.1.76</ecNumber>
        </recommendedName>
    </domain>
    <domain>
        <recommendedName>
            <fullName evidence="15">Sirohydrochlorin ferrochelatase</fullName>
            <ecNumber evidence="15">4.99.1.4</ecNumber>
        </recommendedName>
    </domain>
</protein>
<evidence type="ECO:0000313" key="21">
    <source>
        <dbReference type="EMBL" id="VFJ90717.1"/>
    </source>
</evidence>
<dbReference type="UniPathway" id="UPA00148">
    <property type="reaction ID" value="UER00211"/>
</dbReference>
<dbReference type="CDD" id="cd11642">
    <property type="entry name" value="SUMT"/>
    <property type="match status" value="1"/>
</dbReference>